<dbReference type="Proteomes" id="UP001519460">
    <property type="component" value="Unassembled WGS sequence"/>
</dbReference>
<comment type="caution">
    <text evidence="1">The sequence shown here is derived from an EMBL/GenBank/DDBJ whole genome shotgun (WGS) entry which is preliminary data.</text>
</comment>
<accession>A0ABD0KBZ7</accession>
<name>A0ABD0KBZ7_9CAEN</name>
<reference evidence="1 2" key="1">
    <citation type="journal article" date="2023" name="Sci. Data">
        <title>Genome assembly of the Korean intertidal mud-creeper Batillaria attramentaria.</title>
        <authorList>
            <person name="Patra A.K."/>
            <person name="Ho P.T."/>
            <person name="Jun S."/>
            <person name="Lee S.J."/>
            <person name="Kim Y."/>
            <person name="Won Y.J."/>
        </authorList>
    </citation>
    <scope>NUCLEOTIDE SEQUENCE [LARGE SCALE GENOMIC DNA]</scope>
    <source>
        <strain evidence="1">Wonlab-2016</strain>
    </source>
</reference>
<evidence type="ECO:0000313" key="1">
    <source>
        <dbReference type="EMBL" id="KAK7484643.1"/>
    </source>
</evidence>
<dbReference type="AlphaFoldDB" id="A0ABD0KBZ7"/>
<proteinExistence type="predicted"/>
<gene>
    <name evidence="1" type="ORF">BaRGS_00024051</name>
</gene>
<sequence>MQNGPPSTRSQSVTRAREIGPTVMVAALWFTLTICQLIQDSEKHQHRAAPLVGLSAINWLLPSESETPNNSFDIDLIRSKFPVPFCSNSILQVQLFD</sequence>
<protein>
    <submittedName>
        <fullName evidence="1">Uncharacterized protein</fullName>
    </submittedName>
</protein>
<evidence type="ECO:0000313" key="2">
    <source>
        <dbReference type="Proteomes" id="UP001519460"/>
    </source>
</evidence>
<dbReference type="EMBL" id="JACVVK020000206">
    <property type="protein sequence ID" value="KAK7484643.1"/>
    <property type="molecule type" value="Genomic_DNA"/>
</dbReference>
<organism evidence="1 2">
    <name type="scientific">Batillaria attramentaria</name>
    <dbReference type="NCBI Taxonomy" id="370345"/>
    <lineage>
        <taxon>Eukaryota</taxon>
        <taxon>Metazoa</taxon>
        <taxon>Spiralia</taxon>
        <taxon>Lophotrochozoa</taxon>
        <taxon>Mollusca</taxon>
        <taxon>Gastropoda</taxon>
        <taxon>Caenogastropoda</taxon>
        <taxon>Sorbeoconcha</taxon>
        <taxon>Cerithioidea</taxon>
        <taxon>Batillariidae</taxon>
        <taxon>Batillaria</taxon>
    </lineage>
</organism>
<keyword evidence="2" id="KW-1185">Reference proteome</keyword>